<reference evidence="3" key="1">
    <citation type="journal article" date="2014" name="Nat. Genet.">
        <title>Genome and transcriptome of the porcine whipworm Trichuris suis.</title>
        <authorList>
            <person name="Jex A.R."/>
            <person name="Nejsum P."/>
            <person name="Schwarz E.M."/>
            <person name="Hu L."/>
            <person name="Young N.D."/>
            <person name="Hall R.S."/>
            <person name="Korhonen P.K."/>
            <person name="Liao S."/>
            <person name="Thamsborg S."/>
            <person name="Xia J."/>
            <person name="Xu P."/>
            <person name="Wang S."/>
            <person name="Scheerlinck J.P."/>
            <person name="Hofmann A."/>
            <person name="Sternberg P.W."/>
            <person name="Wang J."/>
            <person name="Gasser R.B."/>
        </authorList>
    </citation>
    <scope>NUCLEOTIDE SEQUENCE [LARGE SCALE GENOMIC DNA]</scope>
    <source>
        <strain evidence="3">DCEP-RM93F</strain>
    </source>
</reference>
<name>A0A085N6Z7_9BILA</name>
<organism evidence="3">
    <name type="scientific">Trichuris suis</name>
    <name type="common">pig whipworm</name>
    <dbReference type="NCBI Taxonomy" id="68888"/>
    <lineage>
        <taxon>Eukaryota</taxon>
        <taxon>Metazoa</taxon>
        <taxon>Ecdysozoa</taxon>
        <taxon>Nematoda</taxon>
        <taxon>Enoplea</taxon>
        <taxon>Dorylaimia</taxon>
        <taxon>Trichinellida</taxon>
        <taxon>Trichuridae</taxon>
        <taxon>Trichuris</taxon>
    </lineage>
</organism>
<feature type="compositionally biased region" description="Basic and acidic residues" evidence="1">
    <location>
        <begin position="166"/>
        <end position="180"/>
    </location>
</feature>
<feature type="compositionally biased region" description="Polar residues" evidence="1">
    <location>
        <begin position="196"/>
        <end position="209"/>
    </location>
</feature>
<proteinExistence type="predicted"/>
<dbReference type="Proteomes" id="UP000030758">
    <property type="component" value="Unassembled WGS sequence"/>
</dbReference>
<feature type="compositionally biased region" description="Low complexity" evidence="1">
    <location>
        <begin position="183"/>
        <end position="195"/>
    </location>
</feature>
<feature type="chain" id="PRO_5001795657" evidence="2">
    <location>
        <begin position="20"/>
        <end position="248"/>
    </location>
</feature>
<evidence type="ECO:0000256" key="1">
    <source>
        <dbReference type="SAM" id="MobiDB-lite"/>
    </source>
</evidence>
<feature type="region of interest" description="Disordered" evidence="1">
    <location>
        <begin position="166"/>
        <end position="209"/>
    </location>
</feature>
<sequence length="248" mass="26679">MKLSIAVAALALFIYLVNGSPVHSLHGGPQVNQYNVFFNLEIGAANKSPMQKALSVVPSFVRSLFEKTALESQKEANATNMTEQLPVEYNTSATQKEILEKTEESPEKQIGEVIIQSSEPSTTASNAIMRSNSTKAAESVKENLSSEVVIENADSKKTDEVKAMEEDAGEKEKEVVRNEEILQTTVQTEENTTATSQSETTKSITKPIDSNVTPQILTVTDALGKVGAASQGITGAQKNEQKSTASNV</sequence>
<dbReference type="AlphaFoldDB" id="A0A085N6Z7"/>
<protein>
    <submittedName>
        <fullName evidence="3">Uncharacterized protein</fullName>
    </submittedName>
</protein>
<accession>A0A085N6Z7</accession>
<feature type="signal peptide" evidence="2">
    <location>
        <begin position="1"/>
        <end position="19"/>
    </location>
</feature>
<dbReference type="EMBL" id="KL367542">
    <property type="protein sequence ID" value="KFD65243.1"/>
    <property type="molecule type" value="Genomic_DNA"/>
</dbReference>
<evidence type="ECO:0000313" key="3">
    <source>
        <dbReference type="EMBL" id="KFD65243.1"/>
    </source>
</evidence>
<keyword evidence="2" id="KW-0732">Signal</keyword>
<evidence type="ECO:0000256" key="2">
    <source>
        <dbReference type="SAM" id="SignalP"/>
    </source>
</evidence>
<gene>
    <name evidence="3" type="ORF">M514_22623</name>
</gene>
<feature type="non-terminal residue" evidence="3">
    <location>
        <position position="248"/>
    </location>
</feature>